<dbReference type="Pfam" id="PF00849">
    <property type="entry name" value="PseudoU_synth_2"/>
    <property type="match status" value="1"/>
</dbReference>
<dbReference type="Gene3D" id="3.30.2350.10">
    <property type="entry name" value="Pseudouridine synthase"/>
    <property type="match status" value="1"/>
</dbReference>
<dbReference type="InterPro" id="IPR002885">
    <property type="entry name" value="PPR_rpt"/>
</dbReference>
<gene>
    <name evidence="4" type="ORF">SCF082_LOCUS30523</name>
</gene>
<dbReference type="SUPFAM" id="SSF55120">
    <property type="entry name" value="Pseudouridine synthase"/>
    <property type="match status" value="1"/>
</dbReference>
<dbReference type="PANTHER" id="PTHR47447:SF17">
    <property type="entry name" value="OS12G0638900 PROTEIN"/>
    <property type="match status" value="1"/>
</dbReference>
<feature type="non-terminal residue" evidence="4">
    <location>
        <position position="1"/>
    </location>
</feature>
<dbReference type="InterPro" id="IPR011990">
    <property type="entry name" value="TPR-like_helical_dom_sf"/>
</dbReference>
<protein>
    <submittedName>
        <fullName evidence="4">Pentatricopeptide repeat-containing protein At2g41720 (Protein EMBRYO DEFECTIVE 2654)</fullName>
    </submittedName>
</protein>
<evidence type="ECO:0000313" key="4">
    <source>
        <dbReference type="EMBL" id="CAK9056686.1"/>
    </source>
</evidence>
<feature type="repeat" description="PPR" evidence="2">
    <location>
        <begin position="310"/>
        <end position="344"/>
    </location>
</feature>
<dbReference type="EMBL" id="CAXAMM010025236">
    <property type="protein sequence ID" value="CAK9056686.1"/>
    <property type="molecule type" value="Genomic_DNA"/>
</dbReference>
<dbReference type="PANTHER" id="PTHR47447">
    <property type="entry name" value="OS03G0856100 PROTEIN"/>
    <property type="match status" value="1"/>
</dbReference>
<dbReference type="CDD" id="cd02869">
    <property type="entry name" value="PseudoU_synth_RluA_like"/>
    <property type="match status" value="1"/>
</dbReference>
<proteinExistence type="predicted"/>
<dbReference type="InterPro" id="IPR020103">
    <property type="entry name" value="PsdUridine_synth_cat_dom_sf"/>
</dbReference>
<name>A0ABP0MYX1_9DINO</name>
<reference evidence="4 5" key="1">
    <citation type="submission" date="2024-02" db="EMBL/GenBank/DDBJ databases">
        <authorList>
            <person name="Chen Y."/>
            <person name="Shah S."/>
            <person name="Dougan E. K."/>
            <person name="Thang M."/>
            <person name="Chan C."/>
        </authorList>
    </citation>
    <scope>NUCLEOTIDE SEQUENCE [LARGE SCALE GENOMIC DNA]</scope>
</reference>
<dbReference type="InterPro" id="IPR006145">
    <property type="entry name" value="PsdUridine_synth_RsuA/RluA"/>
</dbReference>
<organism evidence="4 5">
    <name type="scientific">Durusdinium trenchii</name>
    <dbReference type="NCBI Taxonomy" id="1381693"/>
    <lineage>
        <taxon>Eukaryota</taxon>
        <taxon>Sar</taxon>
        <taxon>Alveolata</taxon>
        <taxon>Dinophyceae</taxon>
        <taxon>Suessiales</taxon>
        <taxon>Symbiodiniaceae</taxon>
        <taxon>Durusdinium</taxon>
    </lineage>
</organism>
<accession>A0ABP0MYX1</accession>
<feature type="repeat" description="PPR" evidence="2">
    <location>
        <begin position="378"/>
        <end position="412"/>
    </location>
</feature>
<dbReference type="Pfam" id="PF13812">
    <property type="entry name" value="PPR_3"/>
    <property type="match status" value="2"/>
</dbReference>
<evidence type="ECO:0000313" key="5">
    <source>
        <dbReference type="Proteomes" id="UP001642464"/>
    </source>
</evidence>
<evidence type="ECO:0000256" key="1">
    <source>
        <dbReference type="ARBA" id="ARBA00022737"/>
    </source>
</evidence>
<evidence type="ECO:0000259" key="3">
    <source>
        <dbReference type="Pfam" id="PF00849"/>
    </source>
</evidence>
<dbReference type="PROSITE" id="PS51375">
    <property type="entry name" value="PPR"/>
    <property type="match status" value="2"/>
</dbReference>
<dbReference type="Gene3D" id="1.25.40.10">
    <property type="entry name" value="Tetratricopeptide repeat domain"/>
    <property type="match status" value="3"/>
</dbReference>
<evidence type="ECO:0000256" key="2">
    <source>
        <dbReference type="PROSITE-ProRule" id="PRU00708"/>
    </source>
</evidence>
<keyword evidence="5" id="KW-1185">Reference proteome</keyword>
<comment type="caution">
    <text evidence="4">The sequence shown here is derived from an EMBL/GenBank/DDBJ whole genome shotgun (WGS) entry which is preliminary data.</text>
</comment>
<keyword evidence="1" id="KW-0677">Repeat</keyword>
<feature type="domain" description="Pseudouridine synthase RsuA/RluA-like" evidence="3">
    <location>
        <begin position="552"/>
        <end position="687"/>
    </location>
</feature>
<dbReference type="Proteomes" id="UP001642464">
    <property type="component" value="Unassembled WGS sequence"/>
</dbReference>
<sequence length="755" mass="82723">ESPFLGATFTRRVRHVRHCGCDVRMSAEVIRAVKAAQSSSEVELLLAPELARWARQPKLATPVLKSTGRNALPAVLWMLRSSLRPNVIHFNAAVAACEEADAWPSALELLRQMLQHSVQGSVLSFNRTMAAMSSEWRKSLALLEEMPSHQVAPDGFSYALILRSLKEGFLWQQALSLFYQMPLHLRDRVCCNCAIATMPWIWALQLLETAEDPSAYGAALVPCKRGQQWQPALALLKQLRRNSVSNTVVENTALGALTVRWPLALQLLDEMQELHLSDFRSYGIAMSAPELPWPHALLLLGRLEAAGEVNVVGCTAAIRACASAGEWRRALEVMALMPQLRVTPNTWSYNCLIDSFGDDWSNALSTLRKMQELQVEADVISYNSTLSSFKEGTSWPLALALLQEMQETNMQPNTLSYNSSITALRSWSMAVALLEEMWSRRIARSAISFGAAISACEDEGLWRTGLALLDALLAAQLQPDGRIYGSVVGALRKEDPAAARRLFDSLDLWTKNVPNSPETAAIEEQIPVLAAAPGILALSKPSGVRTEELLLLAGLTRGVSLVSRLDAPTSGVLPLILGASGSPVACCFQAQFAGRLVDKDYVCLCEGTSLGPVGTSGEVDAPLRSVGYGQGLRSQVARSGKAAKTEYWIRRRYQMPDGTIGAHLELMLMHCKPLTGRTHQIRVHMASLGRPIVGDLAYNPTSQISAERLFLHCRRLALRDASGRRFVAKAPLPSELLELLERLELLPGDARGRAS</sequence>